<name>A0ABS9EK79_9FLAO</name>
<dbReference type="EMBL" id="JAKGTH010000008">
    <property type="protein sequence ID" value="MCF4101866.1"/>
    <property type="molecule type" value="Genomic_DNA"/>
</dbReference>
<protein>
    <submittedName>
        <fullName evidence="1">Uncharacterized protein</fullName>
    </submittedName>
</protein>
<evidence type="ECO:0000313" key="2">
    <source>
        <dbReference type="Proteomes" id="UP001179363"/>
    </source>
</evidence>
<dbReference type="Proteomes" id="UP001179363">
    <property type="component" value="Unassembled WGS sequence"/>
</dbReference>
<proteinExistence type="predicted"/>
<keyword evidence="2" id="KW-1185">Reference proteome</keyword>
<sequence length="121" mass="14017">MKPLMQLKPYIALFFALAFLVKLVAIDSKITTVLHDSSAITLINPFCPKQHLHSHNNHEKFNSVEVLNKHTINVTCSSVYELNSKELTRAFNTFDYLTYDYRFNKVLTPPTPKFYPPPKIF</sequence>
<dbReference type="RefSeq" id="WP_236134009.1">
    <property type="nucleotide sequence ID" value="NZ_JAKGTH010000008.1"/>
</dbReference>
<comment type="caution">
    <text evidence="1">The sequence shown here is derived from an EMBL/GenBank/DDBJ whole genome shotgun (WGS) entry which is preliminary data.</text>
</comment>
<accession>A0ABS9EK79</accession>
<organism evidence="1 2">
    <name type="scientific">Gillisia lutea</name>
    <dbReference type="NCBI Taxonomy" id="2909668"/>
    <lineage>
        <taxon>Bacteria</taxon>
        <taxon>Pseudomonadati</taxon>
        <taxon>Bacteroidota</taxon>
        <taxon>Flavobacteriia</taxon>
        <taxon>Flavobacteriales</taxon>
        <taxon>Flavobacteriaceae</taxon>
        <taxon>Gillisia</taxon>
    </lineage>
</organism>
<evidence type="ECO:0000313" key="1">
    <source>
        <dbReference type="EMBL" id="MCF4101866.1"/>
    </source>
</evidence>
<reference evidence="1" key="1">
    <citation type="submission" date="2022-01" db="EMBL/GenBank/DDBJ databases">
        <title>Gillisia lutea sp. nov., isolated from marine plastic residues from the Malvarosa beach (Valencia, Spain).</title>
        <authorList>
            <person name="Vidal-Verdu A."/>
            <person name="Molina-Menor E."/>
            <person name="Satari L."/>
            <person name="Pascual J."/>
            <person name="Pereto J."/>
            <person name="Porcar M."/>
        </authorList>
    </citation>
    <scope>NUCLEOTIDE SEQUENCE</scope>
    <source>
        <strain evidence="1">M10.2A</strain>
    </source>
</reference>
<gene>
    <name evidence="1" type="ORF">L1I30_09325</name>
</gene>